<dbReference type="Proteomes" id="UP000565078">
    <property type="component" value="Unassembled WGS sequence"/>
</dbReference>
<evidence type="ECO:0000313" key="3">
    <source>
        <dbReference type="Proteomes" id="UP000565078"/>
    </source>
</evidence>
<comment type="caution">
    <text evidence="2">The sequence shown here is derived from an EMBL/GenBank/DDBJ whole genome shotgun (WGS) entry which is preliminary data.</text>
</comment>
<comment type="similarity">
    <text evidence="1">Belongs to the CTAG/PCC1 family.</text>
</comment>
<organism evidence="2 3">
    <name type="scientific">Candidatus Iainarchaeum sp</name>
    <dbReference type="NCBI Taxonomy" id="3101447"/>
    <lineage>
        <taxon>Archaea</taxon>
        <taxon>Candidatus Iainarchaeota</taxon>
        <taxon>Candidatus Iainarchaeia</taxon>
        <taxon>Candidatus Iainarchaeales</taxon>
        <taxon>Candidatus Iainarchaeaceae</taxon>
        <taxon>Candidatus Iainarchaeum</taxon>
    </lineage>
</organism>
<evidence type="ECO:0000313" key="2">
    <source>
        <dbReference type="EMBL" id="HIH10040.1"/>
    </source>
</evidence>
<dbReference type="Gene3D" id="3.30.310.50">
    <property type="entry name" value="Alpha-D-phosphohexomutase, C-terminal domain"/>
    <property type="match status" value="1"/>
</dbReference>
<name>A0A7J4IYW8_9ARCH</name>
<dbReference type="Pfam" id="PF09341">
    <property type="entry name" value="Pcc1"/>
    <property type="match status" value="1"/>
</dbReference>
<dbReference type="InterPro" id="IPR015419">
    <property type="entry name" value="CTAG/Pcc1"/>
</dbReference>
<gene>
    <name evidence="2" type="ORF">HA254_05230</name>
</gene>
<accession>A0A7J4IYW8</accession>
<proteinExistence type="inferred from homology"/>
<reference evidence="3" key="1">
    <citation type="journal article" date="2020" name="bioRxiv">
        <title>A rank-normalized archaeal taxonomy based on genome phylogeny resolves widespread incomplete and uneven classifications.</title>
        <authorList>
            <person name="Rinke C."/>
            <person name="Chuvochina M."/>
            <person name="Mussig A.J."/>
            <person name="Chaumeil P.-A."/>
            <person name="Waite D.W."/>
            <person name="Whitman W.B."/>
            <person name="Parks D.H."/>
            <person name="Hugenholtz P."/>
        </authorList>
    </citation>
    <scope>NUCLEOTIDE SEQUENCE [LARGE SCALE GENOMIC DNA]</scope>
</reference>
<dbReference type="EMBL" id="DUGC01000080">
    <property type="protein sequence ID" value="HIH10040.1"/>
    <property type="molecule type" value="Genomic_DNA"/>
</dbReference>
<dbReference type="AlphaFoldDB" id="A0A7J4IYW8"/>
<evidence type="ECO:0000256" key="1">
    <source>
        <dbReference type="ARBA" id="ARBA00007073"/>
    </source>
</evidence>
<protein>
    <submittedName>
        <fullName evidence="2">Uncharacterized protein</fullName>
    </submittedName>
</protein>
<sequence length="81" mass="9032">MAFSAEKEFDFPNSRFAKAALGALRPELGRDFEKRSKVSIETNKNIVLLKIVADDGWALNASLHSHTRLLELCNGISMLEV</sequence>